<protein>
    <submittedName>
        <fullName evidence="1">ATP-dependent RNA helicase DBP2</fullName>
    </submittedName>
</protein>
<reference evidence="2" key="1">
    <citation type="journal article" date="2019" name="Curr. Biol.">
        <title>Genome Sequence of Striga asiatica Provides Insight into the Evolution of Plant Parasitism.</title>
        <authorList>
            <person name="Yoshida S."/>
            <person name="Kim S."/>
            <person name="Wafula E.K."/>
            <person name="Tanskanen J."/>
            <person name="Kim Y.M."/>
            <person name="Honaas L."/>
            <person name="Yang Z."/>
            <person name="Spallek T."/>
            <person name="Conn C.E."/>
            <person name="Ichihashi Y."/>
            <person name="Cheong K."/>
            <person name="Cui S."/>
            <person name="Der J.P."/>
            <person name="Gundlach H."/>
            <person name="Jiao Y."/>
            <person name="Hori C."/>
            <person name="Ishida J.K."/>
            <person name="Kasahara H."/>
            <person name="Kiba T."/>
            <person name="Kim M.S."/>
            <person name="Koo N."/>
            <person name="Laohavisit A."/>
            <person name="Lee Y.H."/>
            <person name="Lumba S."/>
            <person name="McCourt P."/>
            <person name="Mortimer J.C."/>
            <person name="Mutuku J.M."/>
            <person name="Nomura T."/>
            <person name="Sasaki-Sekimoto Y."/>
            <person name="Seto Y."/>
            <person name="Wang Y."/>
            <person name="Wakatake T."/>
            <person name="Sakakibara H."/>
            <person name="Demura T."/>
            <person name="Yamaguchi S."/>
            <person name="Yoneyama K."/>
            <person name="Manabe R.I."/>
            <person name="Nelson D.C."/>
            <person name="Schulman A.H."/>
            <person name="Timko M.P."/>
            <person name="dePamphilis C.W."/>
            <person name="Choi D."/>
            <person name="Shirasu K."/>
        </authorList>
    </citation>
    <scope>NUCLEOTIDE SEQUENCE [LARGE SCALE GENOMIC DNA]</scope>
    <source>
        <strain evidence="2">cv. UVA1</strain>
    </source>
</reference>
<dbReference type="EMBL" id="BKCP01003335">
    <property type="protein sequence ID" value="GER28980.1"/>
    <property type="molecule type" value="Genomic_DNA"/>
</dbReference>
<sequence>MPRLSSPRTQDECLYDSQWTKEVDNLFIDLLLDQHFESDWKCRRPSIPIIEVINNLLETDFIITELEGCVDFLNKRYLVFLWMLGKHDLRHHKGANVLTTPVDVNSILYQSNPFSISYQDLGKYFVPTFSLRKPLGVMQQPKLFLSDVEQDGVDVAESSINTEEGNLCRNSIVQTSGRPRDKDISSECSVNKSSHVVISPVGGRPSLCIPRPPYKCRPPPCKGSCSDPMIKRN</sequence>
<dbReference type="AlphaFoldDB" id="A0A5A7P871"/>
<evidence type="ECO:0000313" key="1">
    <source>
        <dbReference type="EMBL" id="GER28980.1"/>
    </source>
</evidence>
<keyword evidence="1" id="KW-0378">Hydrolase</keyword>
<keyword evidence="2" id="KW-1185">Reference proteome</keyword>
<gene>
    <name evidence="1" type="ORF">STAS_04804</name>
</gene>
<evidence type="ECO:0000313" key="2">
    <source>
        <dbReference type="Proteomes" id="UP000325081"/>
    </source>
</evidence>
<keyword evidence="1" id="KW-0547">Nucleotide-binding</keyword>
<keyword evidence="1" id="KW-0067">ATP-binding</keyword>
<proteinExistence type="predicted"/>
<keyword evidence="1" id="KW-0347">Helicase</keyword>
<organism evidence="1 2">
    <name type="scientific">Striga asiatica</name>
    <name type="common">Asiatic witchweed</name>
    <name type="synonym">Buchnera asiatica</name>
    <dbReference type="NCBI Taxonomy" id="4170"/>
    <lineage>
        <taxon>Eukaryota</taxon>
        <taxon>Viridiplantae</taxon>
        <taxon>Streptophyta</taxon>
        <taxon>Embryophyta</taxon>
        <taxon>Tracheophyta</taxon>
        <taxon>Spermatophyta</taxon>
        <taxon>Magnoliopsida</taxon>
        <taxon>eudicotyledons</taxon>
        <taxon>Gunneridae</taxon>
        <taxon>Pentapetalae</taxon>
        <taxon>asterids</taxon>
        <taxon>lamiids</taxon>
        <taxon>Lamiales</taxon>
        <taxon>Orobanchaceae</taxon>
        <taxon>Buchnereae</taxon>
        <taxon>Striga</taxon>
    </lineage>
</organism>
<dbReference type="Proteomes" id="UP000325081">
    <property type="component" value="Unassembled WGS sequence"/>
</dbReference>
<comment type="caution">
    <text evidence="1">The sequence shown here is derived from an EMBL/GenBank/DDBJ whole genome shotgun (WGS) entry which is preliminary data.</text>
</comment>
<dbReference type="GO" id="GO:0004386">
    <property type="term" value="F:helicase activity"/>
    <property type="evidence" value="ECO:0007669"/>
    <property type="project" value="UniProtKB-KW"/>
</dbReference>
<accession>A0A5A7P871</accession>
<name>A0A5A7P871_STRAF</name>
<feature type="non-terminal residue" evidence="1">
    <location>
        <position position="233"/>
    </location>
</feature>